<keyword evidence="2" id="KW-1185">Reference proteome</keyword>
<dbReference type="Pfam" id="PF04860">
    <property type="entry name" value="Phage_portal"/>
    <property type="match status" value="1"/>
</dbReference>
<dbReference type="RefSeq" id="WP_409098098.1">
    <property type="nucleotide sequence ID" value="NZ_JBJVNE010000486.1"/>
</dbReference>
<gene>
    <name evidence="1" type="ORF">ACKI1S_48710</name>
</gene>
<evidence type="ECO:0000313" key="1">
    <source>
        <dbReference type="EMBL" id="MFM9653855.1"/>
    </source>
</evidence>
<feature type="non-terminal residue" evidence="1">
    <location>
        <position position="1"/>
    </location>
</feature>
<accession>A0ABW9IZK1</accession>
<dbReference type="InterPro" id="IPR006944">
    <property type="entry name" value="Phage/GTA_portal"/>
</dbReference>
<feature type="non-terminal residue" evidence="1">
    <location>
        <position position="87"/>
    </location>
</feature>
<dbReference type="EMBL" id="JBJVNE010000486">
    <property type="protein sequence ID" value="MFM9653855.1"/>
    <property type="molecule type" value="Genomic_DNA"/>
</dbReference>
<sequence length="87" mass="9968">YSPFFAGVRVISEDLGGLPLFLYERLRRGKRRATAHQLYSLLHDQPNDMMSSVQMRDTLQGHAMTWGNGVAQLITHERTGVIEEIWP</sequence>
<dbReference type="Proteomes" id="UP001631993">
    <property type="component" value="Unassembled WGS sequence"/>
</dbReference>
<reference evidence="1 2" key="1">
    <citation type="submission" date="2024-12" db="EMBL/GenBank/DDBJ databases">
        <title>Forecasting of Potato common scab and diversities of Pathogenic streptomyces spp. in china.</title>
        <authorList>
            <person name="Handique U."/>
            <person name="Wu J."/>
        </authorList>
    </citation>
    <scope>NUCLEOTIDE SEQUENCE [LARGE SCALE GENOMIC DNA]</scope>
    <source>
        <strain evidence="1 2">ZRIMU1585</strain>
    </source>
</reference>
<organism evidence="1 2">
    <name type="scientific">Streptomyces galilaeus</name>
    <dbReference type="NCBI Taxonomy" id="33899"/>
    <lineage>
        <taxon>Bacteria</taxon>
        <taxon>Bacillati</taxon>
        <taxon>Actinomycetota</taxon>
        <taxon>Actinomycetes</taxon>
        <taxon>Kitasatosporales</taxon>
        <taxon>Streptomycetaceae</taxon>
        <taxon>Streptomyces</taxon>
    </lineage>
</organism>
<protein>
    <submittedName>
        <fullName evidence="1">Phage portal protein</fullName>
    </submittedName>
</protein>
<proteinExistence type="predicted"/>
<evidence type="ECO:0000313" key="2">
    <source>
        <dbReference type="Proteomes" id="UP001631993"/>
    </source>
</evidence>
<name>A0ABW9IZK1_STRGJ</name>
<comment type="caution">
    <text evidence="1">The sequence shown here is derived from an EMBL/GenBank/DDBJ whole genome shotgun (WGS) entry which is preliminary data.</text>
</comment>